<name>A9DWF4_9FLAO</name>
<evidence type="ECO:0000256" key="7">
    <source>
        <dbReference type="ARBA" id="ARBA00049120"/>
    </source>
</evidence>
<evidence type="ECO:0000256" key="1">
    <source>
        <dbReference type="ARBA" id="ARBA00010203"/>
    </source>
</evidence>
<dbReference type="GO" id="GO:0015667">
    <property type="term" value="F:site-specific DNA-methyltransferase (cytosine-N4-specific) activity"/>
    <property type="evidence" value="ECO:0007669"/>
    <property type="project" value="UniProtKB-EC"/>
</dbReference>
<dbReference type="PROSITE" id="PS00093">
    <property type="entry name" value="N4_MTASE"/>
    <property type="match status" value="1"/>
</dbReference>
<accession>A9DWF4</accession>
<dbReference type="Gene3D" id="3.40.50.150">
    <property type="entry name" value="Vaccinia Virus protein VP39"/>
    <property type="match status" value="1"/>
</dbReference>
<dbReference type="GO" id="GO:0032259">
    <property type="term" value="P:methylation"/>
    <property type="evidence" value="ECO:0007669"/>
    <property type="project" value="UniProtKB-KW"/>
</dbReference>
<dbReference type="eggNOG" id="COG0863">
    <property type="taxonomic scope" value="Bacteria"/>
</dbReference>
<evidence type="ECO:0000256" key="4">
    <source>
        <dbReference type="ARBA" id="ARBA00022679"/>
    </source>
</evidence>
<evidence type="ECO:0000256" key="3">
    <source>
        <dbReference type="ARBA" id="ARBA00022603"/>
    </source>
</evidence>
<evidence type="ECO:0000256" key="5">
    <source>
        <dbReference type="ARBA" id="ARBA00022691"/>
    </source>
</evidence>
<evidence type="ECO:0000256" key="2">
    <source>
        <dbReference type="ARBA" id="ARBA00012185"/>
    </source>
</evidence>
<dbReference type="RefSeq" id="WP_007093382.1">
    <property type="nucleotide sequence ID" value="NZ_DS544873.1"/>
</dbReference>
<keyword evidence="9" id="KW-1185">Reference proteome</keyword>
<dbReference type="STRING" id="391587.KAOT1_04047"/>
<dbReference type="InterPro" id="IPR017985">
    <property type="entry name" value="MeTrfase_CN4_CS"/>
</dbReference>
<sequence length="436" mass="51235">MITNRQIKNQLNSISSAVLNADNFDRNDYARKILNYPAMMVPSVQEPIIKTLIDALPGNSSMIDPFMGASSTLITSMRYGINSFGQDINPLSLLISQVKTHIYSNSLNESFLLFEKRINKTRSRKVDVNFKNIDKWFKREVQIELSQLRRLIFEEEDLYIRKFYWVTLAEVIRLTNNDRTSTFKMHIRTQEEIDKRNLSPKEYFLRICKRSIKDIFEVKQKLIENNLIEDNNYIYDVEVAWGDSKKQINTDKKYNLLVTSPPYGDNHTTVTYGQFSYLPLQWIPVEDIDSNITMNYLDVIQEIDSRSLGGKKHDKYIEIEEKMFAKSKTLKKFFNNFNSDERMKARKVVSFIYDLDVTIDNVLDKMLPDSFFAWTVGNRNVNNKEVKNDLILTELLQDKNIKLFTDLERDILSKRMPDKNNFSKTMSKEKILIFKG</sequence>
<dbReference type="EMBL" id="ABIB01000004">
    <property type="protein sequence ID" value="EDP96552.1"/>
    <property type="molecule type" value="Genomic_DNA"/>
</dbReference>
<dbReference type="EC" id="2.1.1.113" evidence="2"/>
<dbReference type="SUPFAM" id="SSF53335">
    <property type="entry name" value="S-adenosyl-L-methionine-dependent methyltransferases"/>
    <property type="match status" value="1"/>
</dbReference>
<dbReference type="Proteomes" id="UP000002945">
    <property type="component" value="Unassembled WGS sequence"/>
</dbReference>
<protein>
    <recommendedName>
        <fullName evidence="2">site-specific DNA-methyltransferase (cytosine-N(4)-specific)</fullName>
        <ecNumber evidence="2">2.1.1.113</ecNumber>
    </recommendedName>
</protein>
<dbReference type="GO" id="GO:0009307">
    <property type="term" value="P:DNA restriction-modification system"/>
    <property type="evidence" value="ECO:0007669"/>
    <property type="project" value="UniProtKB-KW"/>
</dbReference>
<organism evidence="8 9">
    <name type="scientific">Kordia algicida OT-1</name>
    <dbReference type="NCBI Taxonomy" id="391587"/>
    <lineage>
        <taxon>Bacteria</taxon>
        <taxon>Pseudomonadati</taxon>
        <taxon>Bacteroidota</taxon>
        <taxon>Flavobacteriia</taxon>
        <taxon>Flavobacteriales</taxon>
        <taxon>Flavobacteriaceae</taxon>
        <taxon>Kordia</taxon>
    </lineage>
</organism>
<reference evidence="8 9" key="1">
    <citation type="journal article" date="2011" name="J. Bacteriol.">
        <title>Genome sequence of the algicidal bacterium Kordia algicida OT-1.</title>
        <authorList>
            <person name="Lee H.S."/>
            <person name="Kang S.G."/>
            <person name="Kwon K.K."/>
            <person name="Lee J.H."/>
            <person name="Kim S.J."/>
        </authorList>
    </citation>
    <scope>NUCLEOTIDE SEQUENCE [LARGE SCALE GENOMIC DNA]</scope>
    <source>
        <strain evidence="8 9">OT-1</strain>
    </source>
</reference>
<dbReference type="REBASE" id="38237">
    <property type="entry name" value="M.KalOT1ORF4047P"/>
</dbReference>
<keyword evidence="5" id="KW-0949">S-adenosyl-L-methionine</keyword>
<dbReference type="HOGENOM" id="CLU_027633_1_0_10"/>
<proteinExistence type="inferred from homology"/>
<dbReference type="InterPro" id="IPR029063">
    <property type="entry name" value="SAM-dependent_MTases_sf"/>
</dbReference>
<comment type="caution">
    <text evidence="8">The sequence shown here is derived from an EMBL/GenBank/DDBJ whole genome shotgun (WGS) entry which is preliminary data.</text>
</comment>
<evidence type="ECO:0000313" key="9">
    <source>
        <dbReference type="Proteomes" id="UP000002945"/>
    </source>
</evidence>
<keyword evidence="6" id="KW-0680">Restriction system</keyword>
<gene>
    <name evidence="8" type="ORF">KAOT1_04047</name>
</gene>
<keyword evidence="3 8" id="KW-0489">Methyltransferase</keyword>
<keyword evidence="4" id="KW-0808">Transferase</keyword>
<comment type="catalytic activity">
    <reaction evidence="7">
        <text>a 2'-deoxycytidine in DNA + S-adenosyl-L-methionine = an N(4)-methyl-2'-deoxycytidine in DNA + S-adenosyl-L-homocysteine + H(+)</text>
        <dbReference type="Rhea" id="RHEA:16857"/>
        <dbReference type="Rhea" id="RHEA-COMP:11369"/>
        <dbReference type="Rhea" id="RHEA-COMP:13674"/>
        <dbReference type="ChEBI" id="CHEBI:15378"/>
        <dbReference type="ChEBI" id="CHEBI:57856"/>
        <dbReference type="ChEBI" id="CHEBI:59789"/>
        <dbReference type="ChEBI" id="CHEBI:85452"/>
        <dbReference type="ChEBI" id="CHEBI:137933"/>
        <dbReference type="EC" id="2.1.1.113"/>
    </reaction>
</comment>
<comment type="similarity">
    <text evidence="1">Belongs to the N(4)/N(6)-methyltransferase family. N(4) subfamily.</text>
</comment>
<dbReference type="OrthoDB" id="9800801at2"/>
<evidence type="ECO:0000256" key="6">
    <source>
        <dbReference type="ARBA" id="ARBA00022747"/>
    </source>
</evidence>
<dbReference type="AlphaFoldDB" id="A9DWF4"/>
<dbReference type="GO" id="GO:0003677">
    <property type="term" value="F:DNA binding"/>
    <property type="evidence" value="ECO:0007669"/>
    <property type="project" value="InterPro"/>
</dbReference>
<evidence type="ECO:0000313" key="8">
    <source>
        <dbReference type="EMBL" id="EDP96552.1"/>
    </source>
</evidence>